<keyword evidence="6 9" id="KW-0067">ATP-binding</keyword>
<dbReference type="SMART" id="SM00534">
    <property type="entry name" value="MUTSac"/>
    <property type="match status" value="1"/>
</dbReference>
<dbReference type="InterPro" id="IPR000432">
    <property type="entry name" value="DNA_mismatch_repair_MutS_C"/>
</dbReference>
<keyword evidence="14" id="KW-1185">Reference proteome</keyword>
<sequence>MNKKILEILEFGRLTNQLKALAITAPAKQRAEELLPSGDFNKVQKQLDQTFALASILRVEGQLPLTDFADVRPSTKRLGVKANLNAKELGNLLLVLTLANDINSFIETVNDNDSINIDAIDDILDQLDVPVTLFRELKKSLDYDGEVLDSASSALARLRHDMRSNEEEIKNKMEGYTKGNSSKYLSEGIVTIRDDRYVIPVKQEYRGKFGGVVHDQSASGQTLFIEPEAVLNLNNRQQNLLAQERQEIHRVLRNLSDLAREEITPLNQIASALTELDFLQAKAKLAKKMKATQPKLTKDHSLNLLKARHPLIDPEKVVPNDIRLGSDFDTMLITGPNTGGKTITLKTAGLLQLMAQSGLFIPAEEGSKVGVFKQVYADIGDEQSIEQSLSTFSSHINDIVDIMKNVNEETLVLIDEIGAGTDPEEGASLAISILDFLRKKDAKIMVTTHYPELKLYGYNRERTTNASMEFDLKTLSPTYRLQIGIPGHSNAFAIARRLGMREDVVKNAQGLMKDTDSGINKMIERLNEQTKAATSARNRLETSLDRSQKLEEKLQEALDWYNQRVQKQLDFAQERANEVVAKRRKKADKIIQELENQQKNGALIQENKIIDAKGQLNKLQRQADNLAHNKVLQREKRRHRVSVGDKVKVLSYGQTGIITKKLTEHEYEVQMGIIKVKVSDRDVEKIESKNTQKKQSPVRATSGTLRRNNAHSELDLRGQRYEEAMTNLDRYIDSVLLAGLEYVTIIHGIGTGAIRKGVWQYLRSSNHVKSFNYAPANEGGNGATIVRLK</sequence>
<evidence type="ECO:0000256" key="5">
    <source>
        <dbReference type="ARBA" id="ARBA00022801"/>
    </source>
</evidence>
<protein>
    <recommendedName>
        <fullName evidence="9">Endonuclease MutS2</fullName>
        <ecNumber evidence="9">3.1.-.-</ecNumber>
    </recommendedName>
    <alternativeName>
        <fullName evidence="9">Ribosome-associated protein quality control-upstream factor</fullName>
        <shortName evidence="9">RQC-upstream factor</shortName>
        <shortName evidence="9">RqcU</shortName>
        <ecNumber evidence="9">3.6.4.-</ecNumber>
    </alternativeName>
</protein>
<keyword evidence="7 9" id="KW-0694">RNA-binding</keyword>
<dbReference type="FunFam" id="3.40.50.300:FF:000830">
    <property type="entry name" value="Endonuclease MutS2"/>
    <property type="match status" value="1"/>
</dbReference>
<feature type="compositionally biased region" description="Polar residues" evidence="11">
    <location>
        <begin position="693"/>
        <end position="707"/>
    </location>
</feature>
<dbReference type="SUPFAM" id="SSF52540">
    <property type="entry name" value="P-loop containing nucleoside triphosphate hydrolases"/>
    <property type="match status" value="1"/>
</dbReference>
<dbReference type="GO" id="GO:0004519">
    <property type="term" value="F:endonuclease activity"/>
    <property type="evidence" value="ECO:0007669"/>
    <property type="project" value="UniProtKB-UniRule"/>
</dbReference>
<dbReference type="InterPro" id="IPR046893">
    <property type="entry name" value="MSSS"/>
</dbReference>
<dbReference type="SUPFAM" id="SSF160443">
    <property type="entry name" value="SMR domain-like"/>
    <property type="match status" value="1"/>
</dbReference>
<dbReference type="InterPro" id="IPR036063">
    <property type="entry name" value="Smr_dom_sf"/>
</dbReference>
<keyword evidence="3 9" id="KW-0547">Nucleotide-binding</keyword>
<dbReference type="CDD" id="cd03280">
    <property type="entry name" value="ABC_MutS2"/>
    <property type="match status" value="1"/>
</dbReference>
<dbReference type="InterPro" id="IPR002625">
    <property type="entry name" value="Smr_dom"/>
</dbReference>
<evidence type="ECO:0000256" key="3">
    <source>
        <dbReference type="ARBA" id="ARBA00022741"/>
    </source>
</evidence>
<dbReference type="InterPro" id="IPR007696">
    <property type="entry name" value="DNA_mismatch_repair_MutS_core"/>
</dbReference>
<keyword evidence="2 9" id="KW-0699">rRNA-binding</keyword>
<evidence type="ECO:0000313" key="14">
    <source>
        <dbReference type="Proteomes" id="UP000051223"/>
    </source>
</evidence>
<dbReference type="Proteomes" id="UP000051223">
    <property type="component" value="Unassembled WGS sequence"/>
</dbReference>
<dbReference type="SUPFAM" id="SSF48334">
    <property type="entry name" value="DNA repair protein MutS, domain III"/>
    <property type="match status" value="1"/>
</dbReference>
<dbReference type="InterPro" id="IPR045076">
    <property type="entry name" value="MutS"/>
</dbReference>
<dbReference type="InterPro" id="IPR005747">
    <property type="entry name" value="MutS2"/>
</dbReference>
<dbReference type="InterPro" id="IPR036187">
    <property type="entry name" value="DNA_mismatch_repair_MutS_sf"/>
</dbReference>
<dbReference type="STRING" id="1423754.FC39_GL000645"/>
<dbReference type="GO" id="GO:0019843">
    <property type="term" value="F:rRNA binding"/>
    <property type="evidence" value="ECO:0007669"/>
    <property type="project" value="UniProtKB-UniRule"/>
</dbReference>
<reference evidence="13 14" key="1">
    <citation type="journal article" date="2015" name="Genome Announc.">
        <title>Expanding the biotechnology potential of lactobacilli through comparative genomics of 213 strains and associated genera.</title>
        <authorList>
            <person name="Sun Z."/>
            <person name="Harris H.M."/>
            <person name="McCann A."/>
            <person name="Guo C."/>
            <person name="Argimon S."/>
            <person name="Zhang W."/>
            <person name="Yang X."/>
            <person name="Jeffery I.B."/>
            <person name="Cooney J.C."/>
            <person name="Kagawa T.F."/>
            <person name="Liu W."/>
            <person name="Song Y."/>
            <person name="Salvetti E."/>
            <person name="Wrobel A."/>
            <person name="Rasinkangas P."/>
            <person name="Parkhill J."/>
            <person name="Rea M.C."/>
            <person name="O'Sullivan O."/>
            <person name="Ritari J."/>
            <person name="Douillard F.P."/>
            <person name="Paul Ross R."/>
            <person name="Yang R."/>
            <person name="Briner A.E."/>
            <person name="Felis G.E."/>
            <person name="de Vos W.M."/>
            <person name="Barrangou R."/>
            <person name="Klaenhammer T.R."/>
            <person name="Caufield P.W."/>
            <person name="Cui Y."/>
            <person name="Zhang H."/>
            <person name="O'Toole P.W."/>
        </authorList>
    </citation>
    <scope>NUCLEOTIDE SEQUENCE [LARGE SCALE GENOMIC DNA]</scope>
    <source>
        <strain evidence="13 14">DSM 5661</strain>
    </source>
</reference>
<evidence type="ECO:0000256" key="1">
    <source>
        <dbReference type="ARBA" id="ARBA00022722"/>
    </source>
</evidence>
<evidence type="ECO:0000256" key="11">
    <source>
        <dbReference type="SAM" id="MobiDB-lite"/>
    </source>
</evidence>
<accession>A0A0R1YMI1</accession>
<feature type="coiled-coil region" evidence="10">
    <location>
        <begin position="234"/>
        <end position="261"/>
    </location>
</feature>
<evidence type="ECO:0000256" key="8">
    <source>
        <dbReference type="ARBA" id="ARBA00023125"/>
    </source>
</evidence>
<dbReference type="EC" id="3.6.4.-" evidence="9"/>
<dbReference type="PIRSF" id="PIRSF005814">
    <property type="entry name" value="MutS_YshD"/>
    <property type="match status" value="1"/>
</dbReference>
<organism evidence="13 14">
    <name type="scientific">Lactobacillus hamsteri DSM 5661 = JCM 6256</name>
    <dbReference type="NCBI Taxonomy" id="1423754"/>
    <lineage>
        <taxon>Bacteria</taxon>
        <taxon>Bacillati</taxon>
        <taxon>Bacillota</taxon>
        <taxon>Bacilli</taxon>
        <taxon>Lactobacillales</taxon>
        <taxon>Lactobacillaceae</taxon>
        <taxon>Lactobacillus</taxon>
    </lineage>
</organism>
<dbReference type="EC" id="3.1.-.-" evidence="9"/>
<dbReference type="OrthoDB" id="9808166at2"/>
<comment type="subunit">
    <text evidence="9">Homodimer. Binds to stalled ribosomes, contacting rRNA.</text>
</comment>
<keyword evidence="10" id="KW-0175">Coiled coil</keyword>
<keyword evidence="1 9" id="KW-0540">Nuclease</keyword>
<dbReference type="PANTHER" id="PTHR48466:SF2">
    <property type="entry name" value="OS10G0509000 PROTEIN"/>
    <property type="match status" value="1"/>
</dbReference>
<dbReference type="GO" id="GO:0043023">
    <property type="term" value="F:ribosomal large subunit binding"/>
    <property type="evidence" value="ECO:0007669"/>
    <property type="project" value="UniProtKB-UniRule"/>
</dbReference>
<feature type="binding site" evidence="9">
    <location>
        <begin position="335"/>
        <end position="342"/>
    </location>
    <ligand>
        <name>ATP</name>
        <dbReference type="ChEBI" id="CHEBI:30616"/>
    </ligand>
</feature>
<dbReference type="RefSeq" id="WP_025081266.1">
    <property type="nucleotide sequence ID" value="NZ_AZGI01000017.1"/>
</dbReference>
<evidence type="ECO:0000259" key="12">
    <source>
        <dbReference type="PROSITE" id="PS50828"/>
    </source>
</evidence>
<keyword evidence="4 9" id="KW-0255">Endonuclease</keyword>
<evidence type="ECO:0000256" key="2">
    <source>
        <dbReference type="ARBA" id="ARBA00022730"/>
    </source>
</evidence>
<feature type="region of interest" description="Disordered" evidence="11">
    <location>
        <begin position="685"/>
        <end position="708"/>
    </location>
</feature>
<dbReference type="PROSITE" id="PS50828">
    <property type="entry name" value="SMR"/>
    <property type="match status" value="1"/>
</dbReference>
<evidence type="ECO:0000256" key="7">
    <source>
        <dbReference type="ARBA" id="ARBA00022884"/>
    </source>
</evidence>
<evidence type="ECO:0000256" key="4">
    <source>
        <dbReference type="ARBA" id="ARBA00022759"/>
    </source>
</evidence>
<dbReference type="InterPro" id="IPR027417">
    <property type="entry name" value="P-loop_NTPase"/>
</dbReference>
<dbReference type="PANTHER" id="PTHR48466">
    <property type="entry name" value="OS10G0509000 PROTEIN-RELATED"/>
    <property type="match status" value="1"/>
</dbReference>
<dbReference type="Gene3D" id="3.30.1370.110">
    <property type="match status" value="1"/>
</dbReference>
<gene>
    <name evidence="9" type="primary">mutS2</name>
    <name evidence="9" type="synonym">rqcU</name>
    <name evidence="13" type="ORF">FC39_GL000645</name>
</gene>
<feature type="domain" description="Smr" evidence="12">
    <location>
        <begin position="714"/>
        <end position="789"/>
    </location>
</feature>
<dbReference type="NCBIfam" id="TIGR01069">
    <property type="entry name" value="mutS2"/>
    <property type="match status" value="1"/>
</dbReference>
<dbReference type="SMART" id="SM00463">
    <property type="entry name" value="SMR"/>
    <property type="match status" value="1"/>
</dbReference>
<evidence type="ECO:0000256" key="10">
    <source>
        <dbReference type="SAM" id="Coils"/>
    </source>
</evidence>
<dbReference type="GO" id="GO:0045910">
    <property type="term" value="P:negative regulation of DNA recombination"/>
    <property type="evidence" value="ECO:0007669"/>
    <property type="project" value="InterPro"/>
</dbReference>
<name>A0A0R1YMI1_9LACO</name>
<comment type="similarity">
    <text evidence="9">Belongs to the DNA mismatch repair MutS family. MutS2 subfamily.</text>
</comment>
<dbReference type="GO" id="GO:0140664">
    <property type="term" value="F:ATP-dependent DNA damage sensor activity"/>
    <property type="evidence" value="ECO:0007669"/>
    <property type="project" value="InterPro"/>
</dbReference>
<dbReference type="GO" id="GO:0005524">
    <property type="term" value="F:ATP binding"/>
    <property type="evidence" value="ECO:0007669"/>
    <property type="project" value="UniProtKB-UniRule"/>
</dbReference>
<feature type="coiled-coil region" evidence="10">
    <location>
        <begin position="519"/>
        <end position="636"/>
    </location>
</feature>
<dbReference type="PATRIC" id="fig|1423754.3.peg.665"/>
<comment type="function">
    <text evidence="9">Endonuclease that is involved in the suppression of homologous recombination and thus may have a key role in the control of bacterial genetic diversity.</text>
</comment>
<dbReference type="AlphaFoldDB" id="A0A0R1YMI1"/>
<dbReference type="Pfam" id="PF00488">
    <property type="entry name" value="MutS_V"/>
    <property type="match status" value="1"/>
</dbReference>
<dbReference type="EMBL" id="AZGI01000017">
    <property type="protein sequence ID" value="KRM40435.1"/>
    <property type="molecule type" value="Genomic_DNA"/>
</dbReference>
<evidence type="ECO:0000313" key="13">
    <source>
        <dbReference type="EMBL" id="KRM40435.1"/>
    </source>
</evidence>
<dbReference type="GO" id="GO:0016887">
    <property type="term" value="F:ATP hydrolysis activity"/>
    <property type="evidence" value="ECO:0007669"/>
    <property type="project" value="InterPro"/>
</dbReference>
<evidence type="ECO:0000256" key="9">
    <source>
        <dbReference type="HAMAP-Rule" id="MF_00092"/>
    </source>
</evidence>
<dbReference type="GO" id="GO:0072344">
    <property type="term" value="P:rescue of stalled ribosome"/>
    <property type="evidence" value="ECO:0007669"/>
    <property type="project" value="UniProtKB-UniRule"/>
</dbReference>
<dbReference type="eggNOG" id="COG1193">
    <property type="taxonomic scope" value="Bacteria"/>
</dbReference>
<dbReference type="GO" id="GO:0006298">
    <property type="term" value="P:mismatch repair"/>
    <property type="evidence" value="ECO:0007669"/>
    <property type="project" value="InterPro"/>
</dbReference>
<keyword evidence="8 9" id="KW-0238">DNA-binding</keyword>
<dbReference type="SMART" id="SM00533">
    <property type="entry name" value="MUTSd"/>
    <property type="match status" value="1"/>
</dbReference>
<keyword evidence="5 9" id="KW-0378">Hydrolase</keyword>
<dbReference type="HAMAP" id="MF_00092">
    <property type="entry name" value="MutS2"/>
    <property type="match status" value="1"/>
</dbReference>
<dbReference type="Gene3D" id="3.40.50.300">
    <property type="entry name" value="P-loop containing nucleotide triphosphate hydrolases"/>
    <property type="match status" value="1"/>
</dbReference>
<comment type="function">
    <text evidence="9">Acts as a ribosome collision sensor, splitting the ribosome into its 2 subunits. Detects stalled/collided 70S ribosomes which it binds and splits by an ATP-hydrolysis driven conformational change. Acts upstream of the ribosome quality control system (RQC), a ribosome-associated complex that mediates the extraction of incompletely synthesized nascent chains from stalled ribosomes and their subsequent degradation. Probably generates substrates for RQC.</text>
</comment>
<proteinExistence type="inferred from homology"/>
<evidence type="ECO:0000256" key="6">
    <source>
        <dbReference type="ARBA" id="ARBA00022840"/>
    </source>
</evidence>
<dbReference type="GO" id="GO:0030983">
    <property type="term" value="F:mismatched DNA binding"/>
    <property type="evidence" value="ECO:0007669"/>
    <property type="project" value="InterPro"/>
</dbReference>
<comment type="caution">
    <text evidence="13">The sequence shown here is derived from an EMBL/GenBank/DDBJ whole genome shotgun (WGS) entry which is preliminary data.</text>
</comment>
<dbReference type="Pfam" id="PF01713">
    <property type="entry name" value="Smr"/>
    <property type="match status" value="1"/>
</dbReference>
<dbReference type="Pfam" id="PF20297">
    <property type="entry name" value="MSSS"/>
    <property type="match status" value="1"/>
</dbReference>
<dbReference type="PROSITE" id="PS00486">
    <property type="entry name" value="DNA_MISMATCH_REPAIR_2"/>
    <property type="match status" value="1"/>
</dbReference>